<feature type="transmembrane region" description="Helical" evidence="1">
    <location>
        <begin position="147"/>
        <end position="165"/>
    </location>
</feature>
<evidence type="ECO:0000313" key="3">
    <source>
        <dbReference type="Proteomes" id="UP000260823"/>
    </source>
</evidence>
<accession>A0A3E2NVZ3</accession>
<sequence>MSPEEKTELLASYNRRKEANLLSEYLAKPVPSGIKKECIRLYREGLQPENAQILKQFFKKNAPQDFEEALEDIDIDRFRPTAGLLNGRNFTAEEKHYELISWLLGTEEVATSTNNQNDNQLAEATSGGDPSKEEVDNFSWRRTWGRITAAVAALMLLAWVAWLIMPVESQCMYWDGNTYVGTACDVQVPGRTAYALNEAKLDHFKRVLRSDTLTKASVGRLWYFKMNRKLELFTDSGMHPVYTNRRLRPLSDYMLEKYFIKHK</sequence>
<keyword evidence="1" id="KW-0812">Transmembrane</keyword>
<dbReference type="OrthoDB" id="1340494at2"/>
<keyword evidence="1" id="KW-0472">Membrane</keyword>
<protein>
    <submittedName>
        <fullName evidence="2">Uncharacterized protein</fullName>
    </submittedName>
</protein>
<evidence type="ECO:0000313" key="2">
    <source>
        <dbReference type="EMBL" id="RFZ85188.1"/>
    </source>
</evidence>
<dbReference type="EMBL" id="QWDE01000001">
    <property type="protein sequence ID" value="RFZ85188.1"/>
    <property type="molecule type" value="Genomic_DNA"/>
</dbReference>
<reference evidence="2 3" key="1">
    <citation type="submission" date="2018-08" db="EMBL/GenBank/DDBJ databases">
        <title>Mucilaginibacter terrae sp. nov., isolated from manganese diggings.</title>
        <authorList>
            <person name="Huang Y."/>
            <person name="Zhou Z."/>
        </authorList>
    </citation>
    <scope>NUCLEOTIDE SEQUENCE [LARGE SCALE GENOMIC DNA]</scope>
    <source>
        <strain evidence="2 3">ZH6</strain>
    </source>
</reference>
<name>A0A3E2NVZ3_9SPHI</name>
<comment type="caution">
    <text evidence="2">The sequence shown here is derived from an EMBL/GenBank/DDBJ whole genome shotgun (WGS) entry which is preliminary data.</text>
</comment>
<organism evidence="2 3">
    <name type="scientific">Mucilaginibacter terrenus</name>
    <dbReference type="NCBI Taxonomy" id="2482727"/>
    <lineage>
        <taxon>Bacteria</taxon>
        <taxon>Pseudomonadati</taxon>
        <taxon>Bacteroidota</taxon>
        <taxon>Sphingobacteriia</taxon>
        <taxon>Sphingobacteriales</taxon>
        <taxon>Sphingobacteriaceae</taxon>
        <taxon>Mucilaginibacter</taxon>
    </lineage>
</organism>
<proteinExistence type="predicted"/>
<dbReference type="RefSeq" id="WP_117382089.1">
    <property type="nucleotide sequence ID" value="NZ_QWDE01000001.1"/>
</dbReference>
<keyword evidence="3" id="KW-1185">Reference proteome</keyword>
<gene>
    <name evidence="2" type="ORF">DYU05_06190</name>
</gene>
<evidence type="ECO:0000256" key="1">
    <source>
        <dbReference type="SAM" id="Phobius"/>
    </source>
</evidence>
<dbReference type="Proteomes" id="UP000260823">
    <property type="component" value="Unassembled WGS sequence"/>
</dbReference>
<keyword evidence="1" id="KW-1133">Transmembrane helix</keyword>
<dbReference type="AlphaFoldDB" id="A0A3E2NVZ3"/>